<comment type="caution">
    <text evidence="12">The sequence shown here is derived from an EMBL/GenBank/DDBJ whole genome shotgun (WGS) entry which is preliminary data.</text>
</comment>
<evidence type="ECO:0000313" key="13">
    <source>
        <dbReference type="Proteomes" id="UP000477722"/>
    </source>
</evidence>
<sequence>MATTADDPVAHAAEDLPAEAFHGDDGRAVRPCTPPEVTARHLRMLDLAPGHRVLDIGLGSGYSAALAARLTAPGGQVTAVDINPELAQRARTLYDQHGLNVRVQVGDGMLGHPPAAPYDRILAGATPPHIPDAWLEQLAPGGILVCGVRLGPLPGSYAIARITADDHGGPGTVQAHPGGYTPMTAAASHTVPAFGSGNATVSTLATAASEDHQALVDALTDRPHSEPSGLDATEYLDFKNWLLAVRPEELLEAATPLGNGVGVGDTSGVPATASFAAGELLVADSADSTALDTMRQLISRWRQEGAPSTGQLRATLKRHDNVWHLHVDV</sequence>
<evidence type="ECO:0000256" key="9">
    <source>
        <dbReference type="ARBA" id="ARBA00030757"/>
    </source>
</evidence>
<evidence type="ECO:0000256" key="2">
    <source>
        <dbReference type="ARBA" id="ARBA00005369"/>
    </source>
</evidence>
<organism evidence="12 13">
    <name type="scientific">Streptomyces boncukensis</name>
    <dbReference type="NCBI Taxonomy" id="2711219"/>
    <lineage>
        <taxon>Bacteria</taxon>
        <taxon>Bacillati</taxon>
        <taxon>Actinomycetota</taxon>
        <taxon>Actinomycetes</taxon>
        <taxon>Kitasatosporales</taxon>
        <taxon>Streptomycetaceae</taxon>
        <taxon>Streptomyces</taxon>
    </lineage>
</organism>
<dbReference type="SUPFAM" id="SSF53335">
    <property type="entry name" value="S-adenosyl-L-methionine-dependent methyltransferases"/>
    <property type="match status" value="1"/>
</dbReference>
<name>A0A6G4WXJ1_9ACTN</name>
<dbReference type="PANTHER" id="PTHR11579">
    <property type="entry name" value="PROTEIN-L-ISOASPARTATE O-METHYLTRANSFERASE"/>
    <property type="match status" value="1"/>
</dbReference>
<comment type="similarity">
    <text evidence="2">Belongs to the methyltransferase superfamily. L-isoaspartyl/D-aspartyl protein methyltransferase family.</text>
</comment>
<dbReference type="EC" id="2.1.1.77" evidence="3"/>
<keyword evidence="13" id="KW-1185">Reference proteome</keyword>
<evidence type="ECO:0000256" key="10">
    <source>
        <dbReference type="ARBA" id="ARBA00031323"/>
    </source>
</evidence>
<dbReference type="Gene3D" id="3.40.50.150">
    <property type="entry name" value="Vaccinia Virus protein VP39"/>
    <property type="match status" value="1"/>
</dbReference>
<dbReference type="AlphaFoldDB" id="A0A6G4WXJ1"/>
<keyword evidence="8" id="KW-0949">S-adenosyl-L-methionine</keyword>
<keyword evidence="6 12" id="KW-0489">Methyltransferase</keyword>
<evidence type="ECO:0000256" key="3">
    <source>
        <dbReference type="ARBA" id="ARBA00011890"/>
    </source>
</evidence>
<dbReference type="CDD" id="cd02440">
    <property type="entry name" value="AdoMet_MTases"/>
    <property type="match status" value="1"/>
</dbReference>
<dbReference type="InterPro" id="IPR029063">
    <property type="entry name" value="SAM-dependent_MTases_sf"/>
</dbReference>
<dbReference type="EMBL" id="JAAKZZ010000159">
    <property type="protein sequence ID" value="NGO70006.1"/>
    <property type="molecule type" value="Genomic_DNA"/>
</dbReference>
<keyword evidence="5" id="KW-0963">Cytoplasm</keyword>
<comment type="subcellular location">
    <subcellularLocation>
        <location evidence="1">Cytoplasm</location>
    </subcellularLocation>
</comment>
<dbReference type="InterPro" id="IPR000682">
    <property type="entry name" value="PCMT"/>
</dbReference>
<evidence type="ECO:0000256" key="5">
    <source>
        <dbReference type="ARBA" id="ARBA00022490"/>
    </source>
</evidence>
<dbReference type="GO" id="GO:0005737">
    <property type="term" value="C:cytoplasm"/>
    <property type="evidence" value="ECO:0007669"/>
    <property type="project" value="UniProtKB-SubCell"/>
</dbReference>
<dbReference type="Pfam" id="PF01135">
    <property type="entry name" value="PCMT"/>
    <property type="match status" value="1"/>
</dbReference>
<reference evidence="12 13" key="1">
    <citation type="submission" date="2020-02" db="EMBL/GenBank/DDBJ databases">
        <title>Whole-genome analyses of novel actinobacteria.</title>
        <authorList>
            <person name="Sahin N."/>
            <person name="Tatar D."/>
        </authorList>
    </citation>
    <scope>NUCLEOTIDE SEQUENCE [LARGE SCALE GENOMIC DNA]</scope>
    <source>
        <strain evidence="12 13">SB3404</strain>
    </source>
</reference>
<dbReference type="PANTHER" id="PTHR11579:SF0">
    <property type="entry name" value="PROTEIN-L-ISOASPARTATE(D-ASPARTATE) O-METHYLTRANSFERASE"/>
    <property type="match status" value="1"/>
</dbReference>
<dbReference type="GO" id="GO:0032259">
    <property type="term" value="P:methylation"/>
    <property type="evidence" value="ECO:0007669"/>
    <property type="project" value="UniProtKB-KW"/>
</dbReference>
<protein>
    <recommendedName>
        <fullName evidence="4">Protein-L-isoaspartate O-methyltransferase</fullName>
        <ecNumber evidence="3">2.1.1.77</ecNumber>
    </recommendedName>
    <alternativeName>
        <fullName evidence="11">L-isoaspartyl protein carboxyl methyltransferase</fullName>
    </alternativeName>
    <alternativeName>
        <fullName evidence="9">Protein L-isoaspartyl methyltransferase</fullName>
    </alternativeName>
    <alternativeName>
        <fullName evidence="10">Protein-beta-aspartate methyltransferase</fullName>
    </alternativeName>
</protein>
<evidence type="ECO:0000256" key="8">
    <source>
        <dbReference type="ARBA" id="ARBA00022691"/>
    </source>
</evidence>
<evidence type="ECO:0000256" key="7">
    <source>
        <dbReference type="ARBA" id="ARBA00022679"/>
    </source>
</evidence>
<gene>
    <name evidence="12" type="ORF">G5C65_16920</name>
</gene>
<evidence type="ECO:0000256" key="6">
    <source>
        <dbReference type="ARBA" id="ARBA00022603"/>
    </source>
</evidence>
<dbReference type="RefSeq" id="WP_165299682.1">
    <property type="nucleotide sequence ID" value="NZ_JAAKZZ010000159.1"/>
</dbReference>
<proteinExistence type="inferred from homology"/>
<evidence type="ECO:0000313" key="12">
    <source>
        <dbReference type="EMBL" id="NGO70006.1"/>
    </source>
</evidence>
<dbReference type="GO" id="GO:0004719">
    <property type="term" value="F:protein-L-isoaspartate (D-aspartate) O-methyltransferase activity"/>
    <property type="evidence" value="ECO:0007669"/>
    <property type="project" value="UniProtKB-EC"/>
</dbReference>
<evidence type="ECO:0000256" key="4">
    <source>
        <dbReference type="ARBA" id="ARBA00013346"/>
    </source>
</evidence>
<accession>A0A6G4WXJ1</accession>
<evidence type="ECO:0000256" key="11">
    <source>
        <dbReference type="ARBA" id="ARBA00031350"/>
    </source>
</evidence>
<keyword evidence="7 12" id="KW-0808">Transferase</keyword>
<dbReference type="Proteomes" id="UP000477722">
    <property type="component" value="Unassembled WGS sequence"/>
</dbReference>
<evidence type="ECO:0000256" key="1">
    <source>
        <dbReference type="ARBA" id="ARBA00004496"/>
    </source>
</evidence>